<accession>A0A8J5IKC5</accession>
<evidence type="ECO:0000313" key="1">
    <source>
        <dbReference type="EMBL" id="KAG6948303.1"/>
    </source>
</evidence>
<keyword evidence="2" id="KW-1185">Reference proteome</keyword>
<sequence length="172" mass="18877">MRAVPPSRKSKQTLSESCRIAKAGKSNRDVRAVAKKQGCSRSTIQNVLNTATSRHLGARSSQATGDTFHVVQRRENEDRSDNQPSSAIRGRLLRDRHCGHHRRSSALGGCSCRDHRRRDSDGCRDIAEAVPTVVSFFDADAAARQDLLNKLRGSTVSAACSAYYALTDTEFC</sequence>
<dbReference type="AlphaFoldDB" id="A0A8J5IKC5"/>
<reference evidence="1" key="1">
    <citation type="submission" date="2021-01" db="EMBL/GenBank/DDBJ databases">
        <title>Phytophthora aleatoria, a newly-described species from Pinus radiata is distinct from Phytophthora cactorum isolates based on comparative genomics.</title>
        <authorList>
            <person name="Mcdougal R."/>
            <person name="Panda P."/>
            <person name="Williams N."/>
            <person name="Studholme D.J."/>
        </authorList>
    </citation>
    <scope>NUCLEOTIDE SEQUENCE</scope>
    <source>
        <strain evidence="1">NZFS 4037</strain>
    </source>
</reference>
<proteinExistence type="predicted"/>
<evidence type="ECO:0000313" key="2">
    <source>
        <dbReference type="Proteomes" id="UP000709295"/>
    </source>
</evidence>
<gene>
    <name evidence="1" type="ORF">JG688_00015161</name>
</gene>
<comment type="caution">
    <text evidence="1">The sequence shown here is derived from an EMBL/GenBank/DDBJ whole genome shotgun (WGS) entry which is preliminary data.</text>
</comment>
<dbReference type="Proteomes" id="UP000709295">
    <property type="component" value="Unassembled WGS sequence"/>
</dbReference>
<name>A0A8J5IKC5_9STRA</name>
<organism evidence="1 2">
    <name type="scientific">Phytophthora aleatoria</name>
    <dbReference type="NCBI Taxonomy" id="2496075"/>
    <lineage>
        <taxon>Eukaryota</taxon>
        <taxon>Sar</taxon>
        <taxon>Stramenopiles</taxon>
        <taxon>Oomycota</taxon>
        <taxon>Peronosporomycetes</taxon>
        <taxon>Peronosporales</taxon>
        <taxon>Peronosporaceae</taxon>
        <taxon>Phytophthora</taxon>
    </lineage>
</organism>
<dbReference type="EMBL" id="JAENGY010001579">
    <property type="protein sequence ID" value="KAG6948303.1"/>
    <property type="molecule type" value="Genomic_DNA"/>
</dbReference>
<protein>
    <submittedName>
        <fullName evidence="1">Uncharacterized protein</fullName>
    </submittedName>
</protein>